<dbReference type="SUPFAM" id="SSF51126">
    <property type="entry name" value="Pectin lyase-like"/>
    <property type="match status" value="1"/>
</dbReference>
<name>A0A1T5P9L3_9BACT</name>
<proteinExistence type="predicted"/>
<dbReference type="RefSeq" id="WP_079472526.1">
    <property type="nucleotide sequence ID" value="NZ_FUZZ01000005.1"/>
</dbReference>
<keyword evidence="2" id="KW-1185">Reference proteome</keyword>
<evidence type="ECO:0000313" key="1">
    <source>
        <dbReference type="EMBL" id="SKD09356.1"/>
    </source>
</evidence>
<dbReference type="STRING" id="393003.SAMN05660461_5242"/>
<sequence length="561" mass="61769">MYNSQIHKFLRTTAAIVLTACIHVSAQSIHVKDFQAIPNDGQDDAKGIQDALNYAKANHIATILFDSGRYDLLQVSAAGLNAYTGLTSYAGLHLQGAVSADHTPATWLVKKNPQQNNTVLPPHMRFDQCSNLVMENLVFDNDPQYATAGTVVEKDSSHVVVEVFDGLPAVNGMGCYTANIWDSATRMLKQLPSLTFVDDVATQQLYWQLETLGQKNYMRMNNARFAARLTVGDVVSWHFGGETMFQVAINNCNDLVLRNISMVNIAGFGIHTYACKNITAQQIVFKATGRQLAVGPRDAWKINSCNGLVAIDSMYVEGVRWDGQNVHSSFFQVKEKLAYNKMRVWKRYTGITPFLNDSIGLWNGNNVVNKMPVAWQPEPAGDGGIYGVITLQDSLPGFVQAGTLITVYDWDIDEYRLSHTAFRNIAGCAGVIKCTKARLQQVSYDHIMYPALVLGTEITTHNEATFPQDVMIRECSFNASGWVPRISKAGLVGIGNSGTEAMAIGTIQFDHCTFSNAPVGIDASGIKLLKITNNHFISVNQSFKVNNSNTGQVIFENNTEK</sequence>
<dbReference type="Proteomes" id="UP000190166">
    <property type="component" value="Unassembled WGS sequence"/>
</dbReference>
<dbReference type="Gene3D" id="2.160.20.10">
    <property type="entry name" value="Single-stranded right-handed beta-helix, Pectin lyase-like"/>
    <property type="match status" value="3"/>
</dbReference>
<evidence type="ECO:0000313" key="2">
    <source>
        <dbReference type="Proteomes" id="UP000190166"/>
    </source>
</evidence>
<organism evidence="1 2">
    <name type="scientific">Chitinophaga ginsengisegetis</name>
    <dbReference type="NCBI Taxonomy" id="393003"/>
    <lineage>
        <taxon>Bacteria</taxon>
        <taxon>Pseudomonadati</taxon>
        <taxon>Bacteroidota</taxon>
        <taxon>Chitinophagia</taxon>
        <taxon>Chitinophagales</taxon>
        <taxon>Chitinophagaceae</taxon>
        <taxon>Chitinophaga</taxon>
    </lineage>
</organism>
<accession>A0A1T5P9L3</accession>
<reference evidence="1 2" key="1">
    <citation type="submission" date="2017-02" db="EMBL/GenBank/DDBJ databases">
        <authorList>
            <person name="Peterson S.W."/>
        </authorList>
    </citation>
    <scope>NUCLEOTIDE SEQUENCE [LARGE SCALE GENOMIC DNA]</scope>
    <source>
        <strain evidence="1 2">DSM 18108</strain>
    </source>
</reference>
<dbReference type="AlphaFoldDB" id="A0A1T5P9L3"/>
<evidence type="ECO:0008006" key="3">
    <source>
        <dbReference type="Google" id="ProtNLM"/>
    </source>
</evidence>
<dbReference type="EMBL" id="FUZZ01000005">
    <property type="protein sequence ID" value="SKD09356.1"/>
    <property type="molecule type" value="Genomic_DNA"/>
</dbReference>
<gene>
    <name evidence="1" type="ORF">SAMN05660461_5242</name>
</gene>
<protein>
    <recommendedName>
        <fullName evidence="3">Pectate lyase superfamily protein</fullName>
    </recommendedName>
</protein>
<dbReference type="InterPro" id="IPR011050">
    <property type="entry name" value="Pectin_lyase_fold/virulence"/>
</dbReference>
<dbReference type="InterPro" id="IPR012334">
    <property type="entry name" value="Pectin_lyas_fold"/>
</dbReference>